<accession>A0A8J6YZ49</accession>
<dbReference type="Proteomes" id="UP000609121">
    <property type="component" value="Unassembled WGS sequence"/>
</dbReference>
<evidence type="ECO:0000256" key="3">
    <source>
        <dbReference type="ARBA" id="ARBA00022676"/>
    </source>
</evidence>
<feature type="domain" description="Glycosyl transferase family 1" evidence="6">
    <location>
        <begin position="210"/>
        <end position="380"/>
    </location>
</feature>
<evidence type="ECO:0000256" key="4">
    <source>
        <dbReference type="ARBA" id="ARBA00022679"/>
    </source>
</evidence>
<gene>
    <name evidence="8" type="ORF">ICN82_18940</name>
</gene>
<sequence>MTEDTGGHLAYILGAARAQAAREDVQEVTLLTRAFDEPRLGPEFARAEEVLGPGLRILRLSTSERRYLEKDALERALPELQRAFLDRLRQMGARRPTILHAHFADAAQLAAAAHAEFGIPWIYSCHSLGAEKLRPGERPSPQLARRIARERQALEGAHAVIASSRDEAERQIPSLLPAAEGRTHRIGPGVSLHPGGDAARARRRLAPFLRDPDRPVILAVARPIPKKNLVALVEAYAALPALRARANLVILAGLRDGLCGGGRAQDGVIAGLFDAVDRHDLWGRVALPRRHDARDLADLYALAAEDGAFCNPALHEPFGLTLVEAAQSGVPLVATRCGGPADIVARIGAGELVDPDSVASIAAGLQRSFADPARLQKARAAALAARHAYDWTAWAAQVAALARRLAPTRTAP</sequence>
<dbReference type="Pfam" id="PF13579">
    <property type="entry name" value="Glyco_trans_4_4"/>
    <property type="match status" value="1"/>
</dbReference>
<dbReference type="InterPro" id="IPR001296">
    <property type="entry name" value="Glyco_trans_1"/>
</dbReference>
<dbReference type="PANTHER" id="PTHR46039">
    <property type="entry name" value="SUCROSE-PHOSPHATE SYNTHASE 3-RELATED"/>
    <property type="match status" value="1"/>
</dbReference>
<evidence type="ECO:0000313" key="8">
    <source>
        <dbReference type="EMBL" id="MBE3640285.1"/>
    </source>
</evidence>
<evidence type="ECO:0000256" key="2">
    <source>
        <dbReference type="ARBA" id="ARBA00012536"/>
    </source>
</evidence>
<dbReference type="PANTHER" id="PTHR46039:SF5">
    <property type="entry name" value="SUCROSE-PHOSPHATE SYNTHASE 3-RELATED"/>
    <property type="match status" value="1"/>
</dbReference>
<keyword evidence="4" id="KW-0808">Transferase</keyword>
<comment type="caution">
    <text evidence="8">The sequence shown here is derived from an EMBL/GenBank/DDBJ whole genome shotgun (WGS) entry which is preliminary data.</text>
</comment>
<dbReference type="GO" id="GO:0046524">
    <property type="term" value="F:sucrose-phosphate synthase activity"/>
    <property type="evidence" value="ECO:0007669"/>
    <property type="project" value="UniProtKB-EC"/>
</dbReference>
<evidence type="ECO:0000313" key="9">
    <source>
        <dbReference type="Proteomes" id="UP000609121"/>
    </source>
</evidence>
<proteinExistence type="inferred from homology"/>
<name>A0A8J6YZ49_9RHOB</name>
<comment type="similarity">
    <text evidence="1">Belongs to the glycosyltransferase 1 family.</text>
</comment>
<organism evidence="8 9">
    <name type="scientific">Mangrovicoccus algicola</name>
    <dbReference type="NCBI Taxonomy" id="2771008"/>
    <lineage>
        <taxon>Bacteria</taxon>
        <taxon>Pseudomonadati</taxon>
        <taxon>Pseudomonadota</taxon>
        <taxon>Alphaproteobacteria</taxon>
        <taxon>Rhodobacterales</taxon>
        <taxon>Paracoccaceae</taxon>
        <taxon>Mangrovicoccus</taxon>
    </lineage>
</organism>
<dbReference type="InterPro" id="IPR028098">
    <property type="entry name" value="Glyco_trans_4-like_N"/>
</dbReference>
<dbReference type="SUPFAM" id="SSF53756">
    <property type="entry name" value="UDP-Glycosyltransferase/glycogen phosphorylase"/>
    <property type="match status" value="1"/>
</dbReference>
<dbReference type="InterPro" id="IPR044161">
    <property type="entry name" value="SPS"/>
</dbReference>
<evidence type="ECO:0000256" key="1">
    <source>
        <dbReference type="ARBA" id="ARBA00006530"/>
    </source>
</evidence>
<feature type="non-terminal residue" evidence="8">
    <location>
        <position position="412"/>
    </location>
</feature>
<feature type="domain" description="Glycosyltransferase subfamily 4-like N-terminal" evidence="7">
    <location>
        <begin position="6"/>
        <end position="179"/>
    </location>
</feature>
<keyword evidence="3" id="KW-0328">Glycosyltransferase</keyword>
<protein>
    <recommendedName>
        <fullName evidence="2">sucrose-phosphate synthase</fullName>
        <ecNumber evidence="2">2.4.1.14</ecNumber>
    </recommendedName>
</protein>
<reference evidence="8" key="1">
    <citation type="submission" date="2020-09" db="EMBL/GenBank/DDBJ databases">
        <title>A novel bacterium of genus Mangrovicoccus, isolated from South China Sea.</title>
        <authorList>
            <person name="Huang H."/>
            <person name="Mo K."/>
            <person name="Hu Y."/>
        </authorList>
    </citation>
    <scope>NUCLEOTIDE SEQUENCE</scope>
    <source>
        <strain evidence="8">HB182678</strain>
    </source>
</reference>
<evidence type="ECO:0000259" key="7">
    <source>
        <dbReference type="Pfam" id="PF13579"/>
    </source>
</evidence>
<comment type="catalytic activity">
    <reaction evidence="5">
        <text>beta-D-fructose 6-phosphate + UDP-alpha-D-glucose = sucrose 6(F)-phosphate + UDP + H(+)</text>
        <dbReference type="Rhea" id="RHEA:22172"/>
        <dbReference type="ChEBI" id="CHEBI:15378"/>
        <dbReference type="ChEBI" id="CHEBI:57634"/>
        <dbReference type="ChEBI" id="CHEBI:57723"/>
        <dbReference type="ChEBI" id="CHEBI:58223"/>
        <dbReference type="ChEBI" id="CHEBI:58885"/>
        <dbReference type="EC" id="2.4.1.14"/>
    </reaction>
</comment>
<dbReference type="EMBL" id="JACVXA010000082">
    <property type="protein sequence ID" value="MBE3640285.1"/>
    <property type="molecule type" value="Genomic_DNA"/>
</dbReference>
<dbReference type="EC" id="2.4.1.14" evidence="2"/>
<dbReference type="Gene3D" id="3.40.50.2000">
    <property type="entry name" value="Glycogen Phosphorylase B"/>
    <property type="match status" value="2"/>
</dbReference>
<dbReference type="AlphaFoldDB" id="A0A8J6YZ49"/>
<evidence type="ECO:0000256" key="5">
    <source>
        <dbReference type="ARBA" id="ARBA00047471"/>
    </source>
</evidence>
<keyword evidence="9" id="KW-1185">Reference proteome</keyword>
<dbReference type="Pfam" id="PF00534">
    <property type="entry name" value="Glycos_transf_1"/>
    <property type="match status" value="1"/>
</dbReference>
<evidence type="ECO:0000259" key="6">
    <source>
        <dbReference type="Pfam" id="PF00534"/>
    </source>
</evidence>